<accession>A0A084E225</accession>
<dbReference type="eggNOG" id="COG1373">
    <property type="taxonomic scope" value="Bacteria"/>
</dbReference>
<protein>
    <submittedName>
        <fullName evidence="3">ATPase AAA</fullName>
    </submittedName>
</protein>
<dbReference type="AlphaFoldDB" id="A0A084E225"/>
<evidence type="ECO:0000259" key="1">
    <source>
        <dbReference type="Pfam" id="PF13173"/>
    </source>
</evidence>
<evidence type="ECO:0000313" key="4">
    <source>
        <dbReference type="Proteomes" id="UP000028534"/>
    </source>
</evidence>
<dbReference type="PANTHER" id="PTHR43566:SF2">
    <property type="entry name" value="DUF4143 DOMAIN-CONTAINING PROTEIN"/>
    <property type="match status" value="1"/>
</dbReference>
<organism evidence="3 4">
    <name type="scientific">Sphingobium yanoikuyae</name>
    <name type="common">Sphingomonas yanoikuyae</name>
    <dbReference type="NCBI Taxonomy" id="13690"/>
    <lineage>
        <taxon>Bacteria</taxon>
        <taxon>Pseudomonadati</taxon>
        <taxon>Pseudomonadota</taxon>
        <taxon>Alphaproteobacteria</taxon>
        <taxon>Sphingomonadales</taxon>
        <taxon>Sphingomonadaceae</taxon>
        <taxon>Sphingobium</taxon>
    </lineage>
</organism>
<dbReference type="Pfam" id="PF13173">
    <property type="entry name" value="AAA_14"/>
    <property type="match status" value="1"/>
</dbReference>
<feature type="domain" description="AAA" evidence="1">
    <location>
        <begin position="2"/>
        <end position="114"/>
    </location>
</feature>
<name>A0A084E225_SPHYA</name>
<gene>
    <name evidence="3" type="ORF">CP98_05281</name>
</gene>
<dbReference type="InterPro" id="IPR027417">
    <property type="entry name" value="P-loop_NTPase"/>
</dbReference>
<sequence>MLAGPRQAGKTTLARSLAEKSRTYLTLDDATTLSAAKSDPAGLVRGLDQAIIDEVQRAPDLLLAIKESVDRDPRPGRFLITGSANLMTLPRIADSLAGRMEIIRLLPLAQSEILAQPAPRFLESLFAGRAPEPGTLRLGGDLVDLVLAGGYPEAVARKSWTRRQDWYDNYVEAVVERDVRDIANVDQLDRMPRLLRALAAHAGQLINHAGVGAGLDLNHVTTQKYTGIFEQLFLVRTLPPWHNNALKRLTKKPKLHFLDSGLLAALTGLTPEKVAADRSRFGAILETFVFSEILKLTGWSDDRFSLSHFRDKELDEVDIVLEDRDGRIVGLEVKASATVRSEDFSGLRKLAAATGQRFAFGAVLYDHEQTIAFGDRLAAAPLALLQKS</sequence>
<reference evidence="3 4" key="1">
    <citation type="submission" date="2014-03" db="EMBL/GenBank/DDBJ databases">
        <title>Genome sequence of Sphingobium yanoikuyae B1.</title>
        <authorList>
            <person name="Gan H.M."/>
            <person name="Gan H.Y."/>
            <person name="Savka M.A."/>
        </authorList>
    </citation>
    <scope>NUCLEOTIDE SEQUENCE [LARGE SCALE GENOMIC DNA]</scope>
    <source>
        <strain evidence="3 4">B1</strain>
    </source>
</reference>
<dbReference type="InterPro" id="IPR025420">
    <property type="entry name" value="DUF4143"/>
</dbReference>
<dbReference type="Pfam" id="PF13635">
    <property type="entry name" value="DUF4143"/>
    <property type="match status" value="1"/>
</dbReference>
<dbReference type="SUPFAM" id="SSF52540">
    <property type="entry name" value="P-loop containing nucleoside triphosphate hydrolases"/>
    <property type="match status" value="1"/>
</dbReference>
<proteinExistence type="predicted"/>
<comment type="caution">
    <text evidence="3">The sequence shown here is derived from an EMBL/GenBank/DDBJ whole genome shotgun (WGS) entry which is preliminary data.</text>
</comment>
<dbReference type="Proteomes" id="UP000028534">
    <property type="component" value="Unassembled WGS sequence"/>
</dbReference>
<dbReference type="PATRIC" id="fig|13690.10.peg.5473"/>
<dbReference type="PANTHER" id="PTHR43566">
    <property type="entry name" value="CONSERVED PROTEIN"/>
    <property type="match status" value="1"/>
</dbReference>
<feature type="domain" description="DUF4143" evidence="2">
    <location>
        <begin position="176"/>
        <end position="336"/>
    </location>
</feature>
<dbReference type="EMBL" id="JGVR01000082">
    <property type="protein sequence ID" value="KEZ12017.1"/>
    <property type="molecule type" value="Genomic_DNA"/>
</dbReference>
<dbReference type="RefSeq" id="WP_252365100.1">
    <property type="nucleotide sequence ID" value="NZ_JGVR01000082.1"/>
</dbReference>
<evidence type="ECO:0000313" key="3">
    <source>
        <dbReference type="EMBL" id="KEZ12017.1"/>
    </source>
</evidence>
<dbReference type="InterPro" id="IPR041682">
    <property type="entry name" value="AAA_14"/>
</dbReference>
<evidence type="ECO:0000259" key="2">
    <source>
        <dbReference type="Pfam" id="PF13635"/>
    </source>
</evidence>